<name>A0A8B6FBI7_MYTGA</name>
<evidence type="ECO:0000313" key="3">
    <source>
        <dbReference type="Proteomes" id="UP000596742"/>
    </source>
</evidence>
<dbReference type="FunFam" id="3.30.70.270:FF:000003">
    <property type="entry name" value="Transposon Ty3-G Gag-Pol polyprotein"/>
    <property type="match status" value="1"/>
</dbReference>
<dbReference type="Gene3D" id="3.30.70.270">
    <property type="match status" value="1"/>
</dbReference>
<organism evidence="2 3">
    <name type="scientific">Mytilus galloprovincialis</name>
    <name type="common">Mediterranean mussel</name>
    <dbReference type="NCBI Taxonomy" id="29158"/>
    <lineage>
        <taxon>Eukaryota</taxon>
        <taxon>Metazoa</taxon>
        <taxon>Spiralia</taxon>
        <taxon>Lophotrochozoa</taxon>
        <taxon>Mollusca</taxon>
        <taxon>Bivalvia</taxon>
        <taxon>Autobranchia</taxon>
        <taxon>Pteriomorphia</taxon>
        <taxon>Mytilida</taxon>
        <taxon>Mytiloidea</taxon>
        <taxon>Mytilidae</taxon>
        <taxon>Mytilinae</taxon>
        <taxon>Mytilus</taxon>
    </lineage>
</organism>
<sequence>MAENADVSITVEDEAIVQINQQFTDIQSVLRSLGNKMENSGSSMTFCPSFFSGLPTDDPISWLERFRAWIFNAMKLRLAGSALEWIKNASANCIENTETLFQAFKDHFQNIHANWLLEQQLYDRRMREDENLEDYANDIEKRKDTVIPPMSEKVVVARIRGSSLPDEIIGLTSASPKLLSSGLMTAKLISKVDKNQILSGVAWRCHLGLFQFKRLPMGLKNSPLTFQRVMEAVLRGLNWKSSLVYLDDVIVFSRTFKDHLLHLQQVFERLRNAGLKLHPSKCNFAKQEIRYLGHIFNSEGISPDPEKVTVIGIYPIPTNLRTFLGLSGHNKFEAFVDHSSLKWLLSMNDPVGKCARWNALVQSYDFDIKYRPGKIHTNADGISRRTYDDEVDHSDNWDELPTFDCISQPITDTQRRAELPNDAAKGLTVVTCAAAVTEKDENVVLSNDSIRDYQRIDAWYKDLIIYLETETLPDDPKRRRYILTIHISYVIDNGTLFHIYTQDKRKVKNIDINLQICIPKRLVKLVLEETHDYLLLNG</sequence>
<dbReference type="CDD" id="cd01647">
    <property type="entry name" value="RT_LTR"/>
    <property type="match status" value="1"/>
</dbReference>
<protein>
    <recommendedName>
        <fullName evidence="1">Reverse transcriptase domain-containing protein</fullName>
    </recommendedName>
</protein>
<dbReference type="InterPro" id="IPR050951">
    <property type="entry name" value="Retrovirus_Pol_polyprotein"/>
</dbReference>
<keyword evidence="3" id="KW-1185">Reference proteome</keyword>
<dbReference type="SUPFAM" id="SSF56672">
    <property type="entry name" value="DNA/RNA polymerases"/>
    <property type="match status" value="1"/>
</dbReference>
<proteinExistence type="predicted"/>
<comment type="caution">
    <text evidence="2">The sequence shown here is derived from an EMBL/GenBank/DDBJ whole genome shotgun (WGS) entry which is preliminary data.</text>
</comment>
<dbReference type="PANTHER" id="PTHR37984">
    <property type="entry name" value="PROTEIN CBG26694"/>
    <property type="match status" value="1"/>
</dbReference>
<dbReference type="Proteomes" id="UP000596742">
    <property type="component" value="Unassembled WGS sequence"/>
</dbReference>
<dbReference type="InterPro" id="IPR000477">
    <property type="entry name" value="RT_dom"/>
</dbReference>
<dbReference type="Pfam" id="PF00078">
    <property type="entry name" value="RVT_1"/>
    <property type="match status" value="1"/>
</dbReference>
<evidence type="ECO:0000259" key="1">
    <source>
        <dbReference type="Pfam" id="PF00078"/>
    </source>
</evidence>
<reference evidence="2" key="1">
    <citation type="submission" date="2018-11" db="EMBL/GenBank/DDBJ databases">
        <authorList>
            <person name="Alioto T."/>
            <person name="Alioto T."/>
        </authorList>
    </citation>
    <scope>NUCLEOTIDE SEQUENCE</scope>
</reference>
<feature type="domain" description="Reverse transcriptase" evidence="1">
    <location>
        <begin position="201"/>
        <end position="296"/>
    </location>
</feature>
<dbReference type="InterPro" id="IPR043128">
    <property type="entry name" value="Rev_trsase/Diguanyl_cyclase"/>
</dbReference>
<gene>
    <name evidence="2" type="ORF">MGAL_10B054588</name>
</gene>
<dbReference type="AlphaFoldDB" id="A0A8B6FBI7"/>
<accession>A0A8B6FBI7</accession>
<evidence type="ECO:0000313" key="2">
    <source>
        <dbReference type="EMBL" id="VDI46486.1"/>
    </source>
</evidence>
<dbReference type="PANTHER" id="PTHR37984:SF5">
    <property type="entry name" value="PROTEIN NYNRIN-LIKE"/>
    <property type="match status" value="1"/>
</dbReference>
<dbReference type="InterPro" id="IPR043502">
    <property type="entry name" value="DNA/RNA_pol_sf"/>
</dbReference>
<dbReference type="OrthoDB" id="8193822at2759"/>
<dbReference type="EMBL" id="UYJE01006498">
    <property type="protein sequence ID" value="VDI46486.1"/>
    <property type="molecule type" value="Genomic_DNA"/>
</dbReference>